<dbReference type="STRING" id="156980.SAMN04489745_1967"/>
<feature type="domain" description="5'-3' exonuclease" evidence="16">
    <location>
        <begin position="13"/>
        <end position="274"/>
    </location>
</feature>
<evidence type="ECO:0000313" key="19">
    <source>
        <dbReference type="Proteomes" id="UP000182652"/>
    </source>
</evidence>
<comment type="function">
    <text evidence="15">In addition to polymerase activity, this DNA polymerase exhibits 5'-3' exonuclease activity.</text>
</comment>
<dbReference type="PRINTS" id="PR00868">
    <property type="entry name" value="DNAPOLI"/>
</dbReference>
<dbReference type="FunFam" id="3.40.50.1010:FF:000001">
    <property type="entry name" value="DNA polymerase I"/>
    <property type="match status" value="1"/>
</dbReference>
<evidence type="ECO:0000256" key="10">
    <source>
        <dbReference type="ARBA" id="ARBA00023125"/>
    </source>
</evidence>
<sequence length="906" mass="98902">MAPSDQASPGTRNRLLVLDGHSMAFRAFFALPADNFATSTGQHTNAVHGFTSMLINLIKDQQPTHVAVAFDVSDDTTFRKKEYDGYKGGRNATPEEFRGQIDLIDQVMGAWGIKTLRMPGYEADDILATLAAQGEEAGWEVLLVSGDRDAFQLITDNVFVLYPKKGVSDIPRMDADAVREKYFVGPEQYSDLAALVGETADNLPGVPGVGPKTAAKWINLYGGLPGILENLDSIGGKVGDALRAHIEDVKRNRRLNRLLTDLDLGVALDELAAPRPDQDAVEELFDALEFRTLRTRLFALYGEDTEGVQHEGVELPPFEIGADAESLTTFLAGDTGGVPAALAVASVAGGIGQEASAVAILRGESARYLDLTELDAATEGVLAAWLADSGQEKAIHEYKEAFKALQARGLTLEGVVDDTSISGYLIQPDRRNYELAELVQHHLKITLESAPAVPAGQLDLGLDVDGTAAQARAEALVREAAAVRALSDHLAPLLVERQADQLLLTLELPVARVLADMEITGISVSREKMQEQLDDLARQVEIAQQGAYAAIGHEVNLGSPKQLQTVLFEELALPKTKKIKSGYTTDAASLKNLLEKTGHEFLVQLMAHREASKLRQMVETLYKSVAEDGRIHTTYAQNVAATGRISSNNPNLQNIPVRSEEGRRVRDLFEVSEGYECLLAADYSQIEMRIMAHLSEDAGLIQAYRDGEDLHRYVGSHIFGVAPEDVTSAMRSKVKAMSYGLAYGLTSFGLSKQLEISVDEARTLMKDYFDRFGAVRDYLRGVVEQARQDGYTATIEGRRRYLPDLTSTDRHLREIAERVALNSPIQGSAADIIKRAMLGVARALQEEGLKSRLLLQVHDELVLEVAQGEREQVEQLVIREMGNAAELSVPLDVQVGEGHSWHDAGH</sequence>
<dbReference type="SUPFAM" id="SSF47807">
    <property type="entry name" value="5' to 3' exonuclease, C-terminal subdomain"/>
    <property type="match status" value="1"/>
</dbReference>
<dbReference type="GO" id="GO:0006302">
    <property type="term" value="P:double-strand break repair"/>
    <property type="evidence" value="ECO:0007669"/>
    <property type="project" value="TreeGrafter"/>
</dbReference>
<evidence type="ECO:0000256" key="4">
    <source>
        <dbReference type="ARBA" id="ARBA00022705"/>
    </source>
</evidence>
<keyword evidence="2 15" id="KW-0808">Transferase</keyword>
<dbReference type="NCBIfam" id="TIGR00593">
    <property type="entry name" value="pola"/>
    <property type="match status" value="1"/>
</dbReference>
<dbReference type="GO" id="GO:0003887">
    <property type="term" value="F:DNA-directed DNA polymerase activity"/>
    <property type="evidence" value="ECO:0007669"/>
    <property type="project" value="UniProtKB-UniRule"/>
</dbReference>
<dbReference type="InterPro" id="IPR012337">
    <property type="entry name" value="RNaseH-like_sf"/>
</dbReference>
<evidence type="ECO:0000256" key="9">
    <source>
        <dbReference type="ARBA" id="ARBA00022932"/>
    </source>
</evidence>
<keyword evidence="3 15" id="KW-0548">Nucleotidyltransferase</keyword>
<accession>A0A1H4PHE1</accession>
<keyword evidence="8 15" id="KW-0269">Exonuclease</keyword>
<dbReference type="Gene3D" id="1.20.1060.10">
    <property type="entry name" value="Taq DNA Polymerase, Chain T, domain 4"/>
    <property type="match status" value="1"/>
</dbReference>
<dbReference type="CDD" id="cd09859">
    <property type="entry name" value="PIN_53EXO"/>
    <property type="match status" value="1"/>
</dbReference>
<dbReference type="SMART" id="SM00475">
    <property type="entry name" value="53EXOc"/>
    <property type="match status" value="1"/>
</dbReference>
<dbReference type="Gene3D" id="3.40.50.1010">
    <property type="entry name" value="5'-nuclease"/>
    <property type="match status" value="1"/>
</dbReference>
<dbReference type="Pfam" id="PF22619">
    <property type="entry name" value="DNA_polI_exo1"/>
    <property type="match status" value="1"/>
</dbReference>
<evidence type="ECO:0000256" key="6">
    <source>
        <dbReference type="ARBA" id="ARBA00022763"/>
    </source>
</evidence>
<evidence type="ECO:0000256" key="2">
    <source>
        <dbReference type="ARBA" id="ARBA00022679"/>
    </source>
</evidence>
<dbReference type="CDD" id="cd06140">
    <property type="entry name" value="DNA_polA_I_Bacillus_like_exo"/>
    <property type="match status" value="1"/>
</dbReference>
<organism evidence="18 19">
    <name type="scientific">Arthrobacter woluwensis</name>
    <dbReference type="NCBI Taxonomy" id="156980"/>
    <lineage>
        <taxon>Bacteria</taxon>
        <taxon>Bacillati</taxon>
        <taxon>Actinomycetota</taxon>
        <taxon>Actinomycetes</taxon>
        <taxon>Micrococcales</taxon>
        <taxon>Micrococcaceae</taxon>
        <taxon>Arthrobacter</taxon>
    </lineage>
</organism>
<proteinExistence type="inferred from homology"/>
<keyword evidence="9 15" id="KW-0239">DNA-directed DNA polymerase</keyword>
<name>A0A1H4PHE1_9MICC</name>
<dbReference type="InterPro" id="IPR036397">
    <property type="entry name" value="RNaseH_sf"/>
</dbReference>
<evidence type="ECO:0000256" key="1">
    <source>
        <dbReference type="ARBA" id="ARBA00007705"/>
    </source>
</evidence>
<evidence type="ECO:0000259" key="16">
    <source>
        <dbReference type="SMART" id="SM00475"/>
    </source>
</evidence>
<dbReference type="FunFam" id="1.10.150.20:FF:000002">
    <property type="entry name" value="DNA polymerase I"/>
    <property type="match status" value="1"/>
</dbReference>
<dbReference type="InterPro" id="IPR036279">
    <property type="entry name" value="5-3_exonuclease_C_sf"/>
</dbReference>
<evidence type="ECO:0000256" key="11">
    <source>
        <dbReference type="ARBA" id="ARBA00023204"/>
    </source>
</evidence>
<dbReference type="Pfam" id="PF00476">
    <property type="entry name" value="DNA_pol_A"/>
    <property type="match status" value="1"/>
</dbReference>
<evidence type="ECO:0000256" key="13">
    <source>
        <dbReference type="ARBA" id="ARBA00053603"/>
    </source>
</evidence>
<keyword evidence="4 15" id="KW-0235">DNA replication</keyword>
<comment type="similarity">
    <text evidence="1 15">Belongs to the DNA polymerase type-A family.</text>
</comment>
<dbReference type="InterPro" id="IPR043502">
    <property type="entry name" value="DNA/RNA_pol_sf"/>
</dbReference>
<evidence type="ECO:0000256" key="14">
    <source>
        <dbReference type="NCBIfam" id="TIGR00593"/>
    </source>
</evidence>
<dbReference type="GO" id="GO:0003677">
    <property type="term" value="F:DNA binding"/>
    <property type="evidence" value="ECO:0007669"/>
    <property type="project" value="UniProtKB-UniRule"/>
</dbReference>
<dbReference type="AlphaFoldDB" id="A0A1H4PHE1"/>
<evidence type="ECO:0000256" key="7">
    <source>
        <dbReference type="ARBA" id="ARBA00022801"/>
    </source>
</evidence>
<evidence type="ECO:0000256" key="8">
    <source>
        <dbReference type="ARBA" id="ARBA00022839"/>
    </source>
</evidence>
<dbReference type="CDD" id="cd08637">
    <property type="entry name" value="DNA_pol_A_pol_I_C"/>
    <property type="match status" value="1"/>
</dbReference>
<keyword evidence="10 15" id="KW-0238">DNA-binding</keyword>
<dbReference type="Gene3D" id="1.10.150.20">
    <property type="entry name" value="5' to 3' exonuclease, C-terminal subdomain"/>
    <property type="match status" value="2"/>
</dbReference>
<dbReference type="CDD" id="cd09898">
    <property type="entry name" value="H3TH_53EXO"/>
    <property type="match status" value="1"/>
</dbReference>
<dbReference type="Gene3D" id="3.30.70.370">
    <property type="match status" value="1"/>
</dbReference>
<dbReference type="Pfam" id="PF02739">
    <property type="entry name" value="5_3_exonuc_N"/>
    <property type="match status" value="1"/>
</dbReference>
<reference evidence="18 19" key="1">
    <citation type="submission" date="2016-10" db="EMBL/GenBank/DDBJ databases">
        <authorList>
            <person name="de Groot N.N."/>
        </authorList>
    </citation>
    <scope>NUCLEOTIDE SEQUENCE [LARGE SCALE GENOMIC DNA]</scope>
    <source>
        <strain evidence="18 19">DSM 10495</strain>
    </source>
</reference>
<comment type="function">
    <text evidence="13">In addition to polymerase activity, this DNA polymerase exhibits 3'-5' and 5'-3' exonuclease activity.</text>
</comment>
<dbReference type="EMBL" id="FNSN01000003">
    <property type="protein sequence ID" value="SEC06492.1"/>
    <property type="molecule type" value="Genomic_DNA"/>
</dbReference>
<comment type="catalytic activity">
    <reaction evidence="12 15">
        <text>DNA(n) + a 2'-deoxyribonucleoside 5'-triphosphate = DNA(n+1) + diphosphate</text>
        <dbReference type="Rhea" id="RHEA:22508"/>
        <dbReference type="Rhea" id="RHEA-COMP:17339"/>
        <dbReference type="Rhea" id="RHEA-COMP:17340"/>
        <dbReference type="ChEBI" id="CHEBI:33019"/>
        <dbReference type="ChEBI" id="CHEBI:61560"/>
        <dbReference type="ChEBI" id="CHEBI:173112"/>
        <dbReference type="EC" id="2.7.7.7"/>
    </reaction>
</comment>
<keyword evidence="5" id="KW-0540">Nuclease</keyword>
<dbReference type="InterPro" id="IPR029060">
    <property type="entry name" value="PIN-like_dom_sf"/>
</dbReference>
<dbReference type="InterPro" id="IPR002421">
    <property type="entry name" value="5-3_exonuclease"/>
</dbReference>
<dbReference type="EC" id="2.7.7.7" evidence="14 15"/>
<dbReference type="SUPFAM" id="SSF53098">
    <property type="entry name" value="Ribonuclease H-like"/>
    <property type="match status" value="1"/>
</dbReference>
<protein>
    <recommendedName>
        <fullName evidence="14 15">DNA polymerase I</fullName>
        <ecNumber evidence="14 15">2.7.7.7</ecNumber>
    </recommendedName>
</protein>
<keyword evidence="19" id="KW-1185">Reference proteome</keyword>
<evidence type="ECO:0000313" key="18">
    <source>
        <dbReference type="EMBL" id="SEC06492.1"/>
    </source>
</evidence>
<dbReference type="InterPro" id="IPR054690">
    <property type="entry name" value="DNA_polI_exonuclease"/>
</dbReference>
<dbReference type="Proteomes" id="UP000182652">
    <property type="component" value="Unassembled WGS sequence"/>
</dbReference>
<dbReference type="GO" id="GO:0008409">
    <property type="term" value="F:5'-3' exonuclease activity"/>
    <property type="evidence" value="ECO:0007669"/>
    <property type="project" value="UniProtKB-UniRule"/>
</dbReference>
<dbReference type="InterPro" id="IPR001098">
    <property type="entry name" value="DNA-dir_DNA_pol_A_palm_dom"/>
</dbReference>
<dbReference type="InterPro" id="IPR020046">
    <property type="entry name" value="5-3_exonucl_a-hlix_arch_N"/>
</dbReference>
<dbReference type="InterPro" id="IPR008918">
    <property type="entry name" value="HhH2"/>
</dbReference>
<dbReference type="InterPro" id="IPR002298">
    <property type="entry name" value="DNA_polymerase_A"/>
</dbReference>
<keyword evidence="7 15" id="KW-0378">Hydrolase</keyword>
<keyword evidence="6 15" id="KW-0227">DNA damage</keyword>
<keyword evidence="11 15" id="KW-0234">DNA repair</keyword>
<dbReference type="SMART" id="SM00482">
    <property type="entry name" value="POLAc"/>
    <property type="match status" value="1"/>
</dbReference>
<evidence type="ECO:0000256" key="3">
    <source>
        <dbReference type="ARBA" id="ARBA00022695"/>
    </source>
</evidence>
<feature type="domain" description="DNA-directed DNA polymerase family A palm" evidence="17">
    <location>
        <begin position="662"/>
        <end position="869"/>
    </location>
</feature>
<evidence type="ECO:0000256" key="12">
    <source>
        <dbReference type="ARBA" id="ARBA00049244"/>
    </source>
</evidence>
<dbReference type="NCBIfam" id="NF004397">
    <property type="entry name" value="PRK05755.1"/>
    <property type="match status" value="1"/>
</dbReference>
<dbReference type="InterPro" id="IPR020045">
    <property type="entry name" value="DNA_polI_H3TH"/>
</dbReference>
<evidence type="ECO:0000259" key="17">
    <source>
        <dbReference type="SMART" id="SM00482"/>
    </source>
</evidence>
<evidence type="ECO:0000256" key="15">
    <source>
        <dbReference type="RuleBase" id="RU004460"/>
    </source>
</evidence>
<dbReference type="PANTHER" id="PTHR10133">
    <property type="entry name" value="DNA POLYMERASE I"/>
    <property type="match status" value="1"/>
</dbReference>
<dbReference type="Gene3D" id="3.30.420.10">
    <property type="entry name" value="Ribonuclease H-like superfamily/Ribonuclease H"/>
    <property type="match status" value="1"/>
</dbReference>
<dbReference type="InterPro" id="IPR018320">
    <property type="entry name" value="DNA_polymerase_1"/>
</dbReference>
<gene>
    <name evidence="15" type="primary">polA</name>
    <name evidence="18" type="ORF">SAMN04489745_1967</name>
</gene>
<dbReference type="SUPFAM" id="SSF56672">
    <property type="entry name" value="DNA/RNA polymerases"/>
    <property type="match status" value="1"/>
</dbReference>
<dbReference type="FunFam" id="1.10.150.20:FF:000003">
    <property type="entry name" value="DNA polymerase I"/>
    <property type="match status" value="1"/>
</dbReference>
<dbReference type="SUPFAM" id="SSF88723">
    <property type="entry name" value="PIN domain-like"/>
    <property type="match status" value="1"/>
</dbReference>
<dbReference type="GO" id="GO:0006261">
    <property type="term" value="P:DNA-templated DNA replication"/>
    <property type="evidence" value="ECO:0007669"/>
    <property type="project" value="UniProtKB-UniRule"/>
</dbReference>
<dbReference type="Pfam" id="PF01367">
    <property type="entry name" value="5_3_exonuc"/>
    <property type="match status" value="1"/>
</dbReference>
<dbReference type="SMART" id="SM00279">
    <property type="entry name" value="HhH2"/>
    <property type="match status" value="1"/>
</dbReference>
<evidence type="ECO:0000256" key="5">
    <source>
        <dbReference type="ARBA" id="ARBA00022722"/>
    </source>
</evidence>
<dbReference type="PANTHER" id="PTHR10133:SF27">
    <property type="entry name" value="DNA POLYMERASE NU"/>
    <property type="match status" value="1"/>
</dbReference>